<dbReference type="GO" id="GO:0005829">
    <property type="term" value="C:cytosol"/>
    <property type="evidence" value="ECO:0007669"/>
    <property type="project" value="TreeGrafter"/>
</dbReference>
<dbReference type="Pfam" id="PF03810">
    <property type="entry name" value="IBN_N"/>
    <property type="match status" value="1"/>
</dbReference>
<dbReference type="GO" id="GO:0031267">
    <property type="term" value="F:small GTPase binding"/>
    <property type="evidence" value="ECO:0007669"/>
    <property type="project" value="InterPro"/>
</dbReference>
<dbReference type="OrthoDB" id="3268246at2759"/>
<dbReference type="InterPro" id="IPR016024">
    <property type="entry name" value="ARM-type_fold"/>
</dbReference>
<dbReference type="PANTHER" id="PTHR10997:SF8">
    <property type="entry name" value="EXPORTIN-2"/>
    <property type="match status" value="1"/>
</dbReference>
<dbReference type="STRING" id="667725.A0A0L0G8R1"/>
<accession>A0A0L0G8R1</accession>
<evidence type="ECO:0000313" key="10">
    <source>
        <dbReference type="Proteomes" id="UP000054560"/>
    </source>
</evidence>
<comment type="similarity">
    <text evidence="3">Belongs to the XPO2/CSE1 family.</text>
</comment>
<reference evidence="9 10" key="1">
    <citation type="submission" date="2011-02" db="EMBL/GenBank/DDBJ databases">
        <title>The Genome Sequence of Sphaeroforma arctica JP610.</title>
        <authorList>
            <consortium name="The Broad Institute Genome Sequencing Platform"/>
            <person name="Russ C."/>
            <person name="Cuomo C."/>
            <person name="Young S.K."/>
            <person name="Zeng Q."/>
            <person name="Gargeya S."/>
            <person name="Alvarado L."/>
            <person name="Berlin A."/>
            <person name="Chapman S.B."/>
            <person name="Chen Z."/>
            <person name="Freedman E."/>
            <person name="Gellesch M."/>
            <person name="Goldberg J."/>
            <person name="Griggs A."/>
            <person name="Gujja S."/>
            <person name="Heilman E."/>
            <person name="Heiman D."/>
            <person name="Howarth C."/>
            <person name="Mehta T."/>
            <person name="Neiman D."/>
            <person name="Pearson M."/>
            <person name="Roberts A."/>
            <person name="Saif S."/>
            <person name="Shea T."/>
            <person name="Shenoy N."/>
            <person name="Sisk P."/>
            <person name="Stolte C."/>
            <person name="Sykes S."/>
            <person name="White J."/>
            <person name="Yandava C."/>
            <person name="Burger G."/>
            <person name="Gray M.W."/>
            <person name="Holland P.W.H."/>
            <person name="King N."/>
            <person name="Lang F.B.F."/>
            <person name="Roger A.J."/>
            <person name="Ruiz-Trillo I."/>
            <person name="Haas B."/>
            <person name="Nusbaum C."/>
            <person name="Birren B."/>
        </authorList>
    </citation>
    <scope>NUCLEOTIDE SEQUENCE [LARGE SCALE GENOMIC DNA]</scope>
    <source>
        <strain evidence="9 10">JP610</strain>
    </source>
</reference>
<dbReference type="EMBL" id="KQ241752">
    <property type="protein sequence ID" value="KNC84613.1"/>
    <property type="molecule type" value="Genomic_DNA"/>
</dbReference>
<proteinExistence type="inferred from homology"/>
<dbReference type="Pfam" id="PF08506">
    <property type="entry name" value="Cse1"/>
    <property type="match status" value="1"/>
</dbReference>
<keyword evidence="6" id="KW-0653">Protein transport</keyword>
<sequence length="973" mass="108843">MAASIANLKLQLQNTLSPDQNVRVVAEQTIEQASKSQNYSLLLLKIVSEDTHELHLRVAAAVTFKNFIKKNWEIDGQVNKIADQDRLTIKTHIVDLMLKMPSQLQAQLSEAVSLIGKHDFPDAWPELLPSLVAKLDNNDVSVINGVLRTASSLFNRYTYEFKSDELWTEINIALKQFAQPLTDITAKMISILPQNASNRDTLTTVFSLLHSALDIFYSLNYQDLPEFFEDNMDQWMLIHHTLLVYDNPLVRSDSDDRPGPLEKTMAKACDNVALYAGKYDEEDVPFRKHLPVFVEDIWNLLCTTSGEIKNDYLVSGGLAFLSAVAKRPGTSSMFGDPATLKTICEKIVIPNMQLRESDVEAFEDDPQEYIGQDIEGSDTETRRRAACDLVKALRQHFEQQVTAIFSSYVEVMLAEYAKDPVNNWKSKDAAIYLVTSLSVTSTLARAGATKVNEFIPLLDFYKNTIIDELRIQNIDERPVIKSDCVKYVTTFRNQLGKQVLIEALPLLVAHILSSSVVLSSYAANGVERLLMMKEVSPTGVSQAVITRQDIKPFLSQAINNVFAAIAKGGQASLNPYLMKTTMRLINVGKEDIFPYLESIMDRLIKKLEEVSANPTKPDFNHYLFESISAAVRFCCNSTDPSLVVAFETYLLPRFVVILQKEVLEFLPYVFQIMSQLLELNLGALPATYTDMFPHLMAPVLWEKSGNVPGLSKFIQTYISKMGATLSTDTRTIESLLGIFQKLLASKSNDHFGFAILNAIVTHVPVEGYQQHVRQIYNLIFSRLQAAKSPKLVSCIIVNSTLMMGLHGPDLVINAIDSIQPKLFNMVITSLYLPSMQKLQTSHNRKICAVGFIRLLTECPAMITTYKSSFASLLTALLKLFELPKEKKDDDDIEEVSFTHASEFATVHTQLSFAKKPEVDPFAAVVDARIHLAKALHTMSTKMPGKVPALLQGLDPQVQGILSSYLTQAQVQLA</sequence>
<gene>
    <name evidence="9" type="ORF">SARC_03180</name>
</gene>
<evidence type="ECO:0000256" key="4">
    <source>
        <dbReference type="ARBA" id="ARBA00022448"/>
    </source>
</evidence>
<dbReference type="AlphaFoldDB" id="A0A0L0G8R1"/>
<dbReference type="InterPro" id="IPR005043">
    <property type="entry name" value="XPO2_C"/>
</dbReference>
<evidence type="ECO:0000256" key="5">
    <source>
        <dbReference type="ARBA" id="ARBA00022490"/>
    </source>
</evidence>
<dbReference type="GO" id="GO:0006606">
    <property type="term" value="P:protein import into nucleus"/>
    <property type="evidence" value="ECO:0007669"/>
    <property type="project" value="TreeGrafter"/>
</dbReference>
<dbReference type="Proteomes" id="UP000054560">
    <property type="component" value="Unassembled WGS sequence"/>
</dbReference>
<keyword evidence="7" id="KW-0539">Nucleus</keyword>
<dbReference type="FunFam" id="1.25.10.10:FF:000057">
    <property type="entry name" value="Exportin-2 isoform 1"/>
    <property type="match status" value="1"/>
</dbReference>
<organism evidence="9 10">
    <name type="scientific">Sphaeroforma arctica JP610</name>
    <dbReference type="NCBI Taxonomy" id="667725"/>
    <lineage>
        <taxon>Eukaryota</taxon>
        <taxon>Ichthyosporea</taxon>
        <taxon>Ichthyophonida</taxon>
        <taxon>Sphaeroforma</taxon>
    </lineage>
</organism>
<dbReference type="SUPFAM" id="SSF48371">
    <property type="entry name" value="ARM repeat"/>
    <property type="match status" value="1"/>
</dbReference>
<evidence type="ECO:0000256" key="6">
    <source>
        <dbReference type="ARBA" id="ARBA00022927"/>
    </source>
</evidence>
<dbReference type="Gene3D" id="1.25.10.10">
    <property type="entry name" value="Leucine-rich Repeat Variant"/>
    <property type="match status" value="1"/>
</dbReference>
<name>A0A0L0G8R1_9EUKA</name>
<comment type="subcellular location">
    <subcellularLocation>
        <location evidence="2">Cytoplasm</location>
    </subcellularLocation>
    <subcellularLocation>
        <location evidence="1">Nucleus</location>
    </subcellularLocation>
</comment>
<dbReference type="RefSeq" id="XP_014158515.1">
    <property type="nucleotide sequence ID" value="XM_014303040.1"/>
</dbReference>
<keyword evidence="10" id="KW-1185">Reference proteome</keyword>
<dbReference type="InterPro" id="IPR013713">
    <property type="entry name" value="XPO2_central"/>
</dbReference>
<dbReference type="GeneID" id="25903684"/>
<evidence type="ECO:0000256" key="1">
    <source>
        <dbReference type="ARBA" id="ARBA00004123"/>
    </source>
</evidence>
<dbReference type="GO" id="GO:0005049">
    <property type="term" value="F:nuclear export signal receptor activity"/>
    <property type="evidence" value="ECO:0007669"/>
    <property type="project" value="TreeGrafter"/>
</dbReference>
<dbReference type="GO" id="GO:0005635">
    <property type="term" value="C:nuclear envelope"/>
    <property type="evidence" value="ECO:0007669"/>
    <property type="project" value="TreeGrafter"/>
</dbReference>
<evidence type="ECO:0000313" key="9">
    <source>
        <dbReference type="EMBL" id="KNC84613.1"/>
    </source>
</evidence>
<protein>
    <recommendedName>
        <fullName evidence="8">Importin N-terminal domain-containing protein</fullName>
    </recommendedName>
</protein>
<dbReference type="SMART" id="SM00913">
    <property type="entry name" value="IBN_N"/>
    <property type="match status" value="1"/>
</dbReference>
<dbReference type="Pfam" id="PF03378">
    <property type="entry name" value="CAS_CSE1"/>
    <property type="match status" value="1"/>
</dbReference>
<dbReference type="GO" id="GO:0006611">
    <property type="term" value="P:protein export from nucleus"/>
    <property type="evidence" value="ECO:0007669"/>
    <property type="project" value="TreeGrafter"/>
</dbReference>
<keyword evidence="5" id="KW-0963">Cytoplasm</keyword>
<dbReference type="eggNOG" id="KOG1992">
    <property type="taxonomic scope" value="Eukaryota"/>
</dbReference>
<dbReference type="PROSITE" id="PS50166">
    <property type="entry name" value="IMPORTIN_B_NT"/>
    <property type="match status" value="1"/>
</dbReference>
<evidence type="ECO:0000256" key="3">
    <source>
        <dbReference type="ARBA" id="ARBA00008669"/>
    </source>
</evidence>
<evidence type="ECO:0000256" key="2">
    <source>
        <dbReference type="ARBA" id="ARBA00004496"/>
    </source>
</evidence>
<feature type="domain" description="Importin N-terminal" evidence="8">
    <location>
        <begin position="26"/>
        <end position="99"/>
    </location>
</feature>
<evidence type="ECO:0000256" key="7">
    <source>
        <dbReference type="ARBA" id="ARBA00023242"/>
    </source>
</evidence>
<dbReference type="PANTHER" id="PTHR10997">
    <property type="entry name" value="IMPORTIN-7, 8, 11"/>
    <property type="match status" value="1"/>
</dbReference>
<dbReference type="InterPro" id="IPR001494">
    <property type="entry name" value="Importin-beta_N"/>
</dbReference>
<evidence type="ECO:0000259" key="8">
    <source>
        <dbReference type="PROSITE" id="PS50166"/>
    </source>
</evidence>
<dbReference type="InterPro" id="IPR011989">
    <property type="entry name" value="ARM-like"/>
</dbReference>
<keyword evidence="4" id="KW-0813">Transport</keyword>